<evidence type="ECO:0000256" key="1">
    <source>
        <dbReference type="SAM" id="MobiDB-lite"/>
    </source>
</evidence>
<gene>
    <name evidence="4" type="primary">LOC109478448</name>
</gene>
<dbReference type="Proteomes" id="UP000515135">
    <property type="component" value="Unplaced"/>
</dbReference>
<dbReference type="Pfam" id="PF01391">
    <property type="entry name" value="Collagen"/>
    <property type="match status" value="2"/>
</dbReference>
<feature type="region of interest" description="Disordered" evidence="1">
    <location>
        <begin position="153"/>
        <end position="317"/>
    </location>
</feature>
<sequence length="317" mass="31628">MPDRTATTGPGNGQTGEPPRQATFVHQDTTSDGEDHVYENNPDIHVASSHKGKAYDHDETASRPDGVCGAGDANLHDKAANKSTDSSRTFGRCHYIATTIAIVALVSAYVSLILYMDARFQKMEERVNITVAVAVSNVLEQRLHEIKSAFPVEPREPNVTHDICVGPPGPKGTAGSPGKAGSPGSIGPVGPPGKTGSPGSIGPVGPPGKTGSPGSIGPVGPPGSIGPVGPPGKAGSPGSIGLEGSPGKPGSTGPKGPKGTAGSKGQDGQPGPMGPPGERGPPGQKGSPGRSGPPGPPGESGSRRESGSHRWGGRHGG</sequence>
<reference evidence="4" key="1">
    <citation type="submission" date="2025-08" db="UniProtKB">
        <authorList>
            <consortium name="RefSeq"/>
        </authorList>
    </citation>
    <scope>IDENTIFICATION</scope>
    <source>
        <tissue evidence="4">Gonad</tissue>
    </source>
</reference>
<feature type="transmembrane region" description="Helical" evidence="2">
    <location>
        <begin position="95"/>
        <end position="116"/>
    </location>
</feature>
<feature type="compositionally biased region" description="Low complexity" evidence="1">
    <location>
        <begin position="171"/>
        <end position="188"/>
    </location>
</feature>
<dbReference type="OrthoDB" id="10116109at2759"/>
<dbReference type="InterPro" id="IPR050938">
    <property type="entry name" value="Collagen_Structural_Proteins"/>
</dbReference>
<evidence type="ECO:0000256" key="2">
    <source>
        <dbReference type="SAM" id="Phobius"/>
    </source>
</evidence>
<feature type="compositionally biased region" description="Low complexity" evidence="1">
    <location>
        <begin position="245"/>
        <end position="270"/>
    </location>
</feature>
<accession>A0A6P4ZNF3</accession>
<dbReference type="PANTHER" id="PTHR37456:SF6">
    <property type="entry name" value="COLLAGEN ALPHA-1(XXIII) CHAIN-LIKE ISOFORM X2"/>
    <property type="match status" value="1"/>
</dbReference>
<feature type="compositionally biased region" description="Low complexity" evidence="1">
    <location>
        <begin position="281"/>
        <end position="290"/>
    </location>
</feature>
<keyword evidence="3" id="KW-1185">Reference proteome</keyword>
<name>A0A6P4ZNF3_BRABE</name>
<dbReference type="AlphaFoldDB" id="A0A6P4ZNF3"/>
<proteinExistence type="predicted"/>
<feature type="region of interest" description="Disordered" evidence="1">
    <location>
        <begin position="1"/>
        <end position="63"/>
    </location>
</feature>
<dbReference type="PANTHER" id="PTHR37456">
    <property type="entry name" value="SI:CH211-266K2.1"/>
    <property type="match status" value="1"/>
</dbReference>
<keyword evidence="2" id="KW-1133">Transmembrane helix</keyword>
<dbReference type="KEGG" id="bbel:109478448"/>
<organism evidence="3 4">
    <name type="scientific">Branchiostoma belcheri</name>
    <name type="common">Amphioxus</name>
    <dbReference type="NCBI Taxonomy" id="7741"/>
    <lineage>
        <taxon>Eukaryota</taxon>
        <taxon>Metazoa</taxon>
        <taxon>Chordata</taxon>
        <taxon>Cephalochordata</taxon>
        <taxon>Leptocardii</taxon>
        <taxon>Amphioxiformes</taxon>
        <taxon>Branchiostomatidae</taxon>
        <taxon>Branchiostoma</taxon>
    </lineage>
</organism>
<evidence type="ECO:0000313" key="4">
    <source>
        <dbReference type="RefSeq" id="XP_019635539.1"/>
    </source>
</evidence>
<dbReference type="InterPro" id="IPR008160">
    <property type="entry name" value="Collagen"/>
</dbReference>
<evidence type="ECO:0000313" key="3">
    <source>
        <dbReference type="Proteomes" id="UP000515135"/>
    </source>
</evidence>
<feature type="compositionally biased region" description="Basic and acidic residues" evidence="1">
    <location>
        <begin position="53"/>
        <end position="62"/>
    </location>
</feature>
<dbReference type="RefSeq" id="XP_019635539.1">
    <property type="nucleotide sequence ID" value="XM_019779980.1"/>
</dbReference>
<keyword evidence="2" id="KW-0472">Membrane</keyword>
<protein>
    <submittedName>
        <fullName evidence="4">Cuticle collagen 1-like</fullName>
    </submittedName>
</protein>
<keyword evidence="2" id="KW-0812">Transmembrane</keyword>
<dbReference type="GeneID" id="109478448"/>